<comment type="caution">
    <text evidence="3">The sequence shown here is derived from an EMBL/GenBank/DDBJ whole genome shotgun (WGS) entry which is preliminary data.</text>
</comment>
<keyword evidence="1 2" id="KW-0732">Signal</keyword>
<reference evidence="3 4" key="1">
    <citation type="submission" date="2019-11" db="EMBL/GenBank/DDBJ databases">
        <title>Genome analysis of Rhizobacterium cereale a novel genus and species isolated from maize roots in North Spain.</title>
        <authorList>
            <person name="Menendez E."/>
            <person name="Flores-Felix J.D."/>
            <person name="Ramirez-Bahena M.-H."/>
            <person name="Igual J.M."/>
            <person name="Garcia-Fraile P."/>
            <person name="Peix A."/>
            <person name="Velazquez E."/>
        </authorList>
    </citation>
    <scope>NUCLEOTIDE SEQUENCE [LARGE SCALE GENOMIC DNA]</scope>
    <source>
        <strain evidence="3 4">RZME27</strain>
    </source>
</reference>
<protein>
    <submittedName>
        <fullName evidence="3">DUF2092 domain-containing protein</fullName>
    </submittedName>
</protein>
<name>A0A6A8A975_9HYPH</name>
<dbReference type="RefSeq" id="WP_153353686.1">
    <property type="nucleotide sequence ID" value="NZ_WIXI01000039.1"/>
</dbReference>
<keyword evidence="4" id="KW-1185">Reference proteome</keyword>
<dbReference type="SUPFAM" id="SSF89392">
    <property type="entry name" value="Prokaryotic lipoproteins and lipoprotein localization factors"/>
    <property type="match status" value="1"/>
</dbReference>
<organism evidence="3 4">
    <name type="scientific">Endobacterium cereale</name>
    <dbReference type="NCBI Taxonomy" id="2663029"/>
    <lineage>
        <taxon>Bacteria</taxon>
        <taxon>Pseudomonadati</taxon>
        <taxon>Pseudomonadota</taxon>
        <taxon>Alphaproteobacteria</taxon>
        <taxon>Hyphomicrobiales</taxon>
        <taxon>Rhizobiaceae</taxon>
        <taxon>Endobacterium</taxon>
    </lineage>
</organism>
<evidence type="ECO:0000313" key="4">
    <source>
        <dbReference type="Proteomes" id="UP000435138"/>
    </source>
</evidence>
<proteinExistence type="predicted"/>
<evidence type="ECO:0000256" key="1">
    <source>
        <dbReference type="ARBA" id="ARBA00022729"/>
    </source>
</evidence>
<dbReference type="EMBL" id="WIXI01000039">
    <property type="protein sequence ID" value="MQY46190.1"/>
    <property type="molecule type" value="Genomic_DNA"/>
</dbReference>
<dbReference type="AlphaFoldDB" id="A0A6A8A975"/>
<evidence type="ECO:0000313" key="3">
    <source>
        <dbReference type="EMBL" id="MQY46190.1"/>
    </source>
</evidence>
<accession>A0A6A8A975</accession>
<dbReference type="InterPro" id="IPR029046">
    <property type="entry name" value="LolA/LolB/LppX"/>
</dbReference>
<dbReference type="Pfam" id="PF09865">
    <property type="entry name" value="DUF2092"/>
    <property type="match status" value="1"/>
</dbReference>
<feature type="chain" id="PRO_5025584808" evidence="2">
    <location>
        <begin position="27"/>
        <end position="255"/>
    </location>
</feature>
<dbReference type="Proteomes" id="UP000435138">
    <property type="component" value="Unassembled WGS sequence"/>
</dbReference>
<evidence type="ECO:0000256" key="2">
    <source>
        <dbReference type="SAM" id="SignalP"/>
    </source>
</evidence>
<dbReference type="Gene3D" id="2.50.20.10">
    <property type="entry name" value="Lipoprotein localisation LolA/LolB/LppX"/>
    <property type="match status" value="1"/>
</dbReference>
<sequence>MSRPRLKRLTATAALVTVLMATSAGAQDQGMEEPRIEPEAVEALKAMGEHLQSMQSFKITARTTAEVVLETDQKLEIGSEATYEVKRPDRLRIDLATDVVHGELVYDGKTLVYASPDQKVYAQVPAPATIKETLEHAAQKYDLAFPLADLFAWGTPDAPTDLIKEGFLVGHAFVNGKETDHWAFRGPDQDAEIWIATEGSALPLKVSLVDRDDMTRPRITTVLEWTENAEIADDVFQYKPEEGTEKIRFLKEAGK</sequence>
<dbReference type="InterPro" id="IPR019207">
    <property type="entry name" value="DUF2092"/>
</dbReference>
<feature type="signal peptide" evidence="2">
    <location>
        <begin position="1"/>
        <end position="26"/>
    </location>
</feature>
<gene>
    <name evidence="3" type="ORF">GAO09_09020</name>
</gene>